<comment type="subunit">
    <text evidence="8">Homodimer.</text>
</comment>
<reference evidence="10 11" key="1">
    <citation type="journal article" date="2014" name="BMC Genomics">
        <title>Comparison of environmental and isolate Sulfobacillus genomes reveals diverse carbon, sulfur, nitrogen, and hydrogen metabolisms.</title>
        <authorList>
            <person name="Justice N.B."/>
            <person name="Norman A."/>
            <person name="Brown C.T."/>
            <person name="Singh A."/>
            <person name="Thomas B.C."/>
            <person name="Banfield J.F."/>
        </authorList>
    </citation>
    <scope>NUCLEOTIDE SEQUENCE [LARGE SCALE GENOMIC DNA]</scope>
    <source>
        <strain evidence="10">AMDSBA3</strain>
    </source>
</reference>
<sequence length="285" mass="31482">MQWEFWKLHGLGNDYLYFDVRGQNDAIVDWPKLARRMCDRHFGVGADGIITIASSNRADARMIIYNADGSRSEMCGNGLRGLAKWLYDREQAGRQQVIETDAGLLFPEVLDTRDGKATQIRVNMGPVRFAAQASGLKNGGSEPFMNEWIDVGETRVQVCLASMGNPHLIVFGPLWDVATMAERGPQLEHHLWFPQRINVHSVEVIDAKHLRMRHWERGAGLTMACGTGVAAAGATAAYLQLVNMPIAVSVPGGELLVDWKGSGDDPVFLTGPAEEVFSGRFDWAE</sequence>
<name>A0A2T2WEX8_9FIRM</name>
<keyword evidence="4 8" id="KW-0028">Amino-acid biosynthesis</keyword>
<dbReference type="EMBL" id="PXYV01000050">
    <property type="protein sequence ID" value="PSR20805.1"/>
    <property type="molecule type" value="Genomic_DNA"/>
</dbReference>
<feature type="binding site" evidence="8">
    <location>
        <position position="198"/>
    </location>
    <ligand>
        <name>substrate</name>
    </ligand>
</feature>
<evidence type="ECO:0000256" key="6">
    <source>
        <dbReference type="ARBA" id="ARBA00023235"/>
    </source>
</evidence>
<keyword evidence="5 8" id="KW-0457">Lysine biosynthesis</keyword>
<feature type="binding site" evidence="8">
    <location>
        <begin position="76"/>
        <end position="77"/>
    </location>
    <ligand>
        <name>substrate</name>
    </ligand>
</feature>
<dbReference type="Gene3D" id="3.10.310.10">
    <property type="entry name" value="Diaminopimelate Epimerase, Chain A, domain 1"/>
    <property type="match status" value="2"/>
</dbReference>
<evidence type="ECO:0000256" key="7">
    <source>
        <dbReference type="ARBA" id="ARBA00051712"/>
    </source>
</evidence>
<dbReference type="GO" id="GO:0005829">
    <property type="term" value="C:cytosol"/>
    <property type="evidence" value="ECO:0007669"/>
    <property type="project" value="TreeGrafter"/>
</dbReference>
<accession>A0A2T2WEX8</accession>
<comment type="similarity">
    <text evidence="2 8">Belongs to the diaminopimelate epimerase family.</text>
</comment>
<dbReference type="NCBIfam" id="TIGR00652">
    <property type="entry name" value="DapF"/>
    <property type="match status" value="1"/>
</dbReference>
<dbReference type="HAMAP" id="MF_00197">
    <property type="entry name" value="DAP_epimerase"/>
    <property type="match status" value="1"/>
</dbReference>
<feature type="binding site" evidence="8">
    <location>
        <position position="165"/>
    </location>
    <ligand>
        <name>substrate</name>
    </ligand>
</feature>
<comment type="catalytic activity">
    <reaction evidence="7 8">
        <text>(2S,6S)-2,6-diaminopimelate = meso-2,6-diaminopimelate</text>
        <dbReference type="Rhea" id="RHEA:15393"/>
        <dbReference type="ChEBI" id="CHEBI:57609"/>
        <dbReference type="ChEBI" id="CHEBI:57791"/>
        <dbReference type="EC" id="5.1.1.7"/>
    </reaction>
</comment>
<feature type="binding site" evidence="8">
    <location>
        <begin position="226"/>
        <end position="227"/>
    </location>
    <ligand>
        <name>substrate</name>
    </ligand>
</feature>
<proteinExistence type="inferred from homology"/>
<feature type="site" description="Could be important to modulate the pK values of the two catalytic cysteine residues" evidence="8">
    <location>
        <position position="216"/>
    </location>
</feature>
<feature type="binding site" evidence="8">
    <location>
        <position position="66"/>
    </location>
    <ligand>
        <name>substrate</name>
    </ligand>
</feature>
<feature type="site" description="Could be important to modulate the pK values of the two catalytic cysteine residues" evidence="8">
    <location>
        <position position="167"/>
    </location>
</feature>
<dbReference type="GO" id="GO:0008837">
    <property type="term" value="F:diaminopimelate epimerase activity"/>
    <property type="evidence" value="ECO:0007669"/>
    <property type="project" value="UniProtKB-UniRule"/>
</dbReference>
<dbReference type="SUPFAM" id="SSF54506">
    <property type="entry name" value="Diaminopimelate epimerase-like"/>
    <property type="match status" value="2"/>
</dbReference>
<feature type="active site" description="Proton donor" evidence="8">
    <location>
        <position position="75"/>
    </location>
</feature>
<dbReference type="UniPathway" id="UPA00034">
    <property type="reaction ID" value="UER00025"/>
</dbReference>
<keyword evidence="8" id="KW-0963">Cytoplasm</keyword>
<gene>
    <name evidence="8" type="primary">dapF</name>
    <name evidence="10" type="ORF">C7B45_13380</name>
</gene>
<feature type="active site" description="Proton acceptor" evidence="8">
    <location>
        <position position="225"/>
    </location>
</feature>
<evidence type="ECO:0000256" key="8">
    <source>
        <dbReference type="HAMAP-Rule" id="MF_00197"/>
    </source>
</evidence>
<feature type="binding site" evidence="8">
    <location>
        <begin position="216"/>
        <end position="217"/>
    </location>
    <ligand>
        <name>substrate</name>
    </ligand>
</feature>
<feature type="active site" evidence="9">
    <location>
        <position position="75"/>
    </location>
</feature>
<dbReference type="PANTHER" id="PTHR31689">
    <property type="entry name" value="DIAMINOPIMELATE EPIMERASE, CHLOROPLASTIC"/>
    <property type="match status" value="1"/>
</dbReference>
<evidence type="ECO:0000256" key="4">
    <source>
        <dbReference type="ARBA" id="ARBA00022605"/>
    </source>
</evidence>
<dbReference type="PANTHER" id="PTHR31689:SF0">
    <property type="entry name" value="DIAMINOPIMELATE EPIMERASE"/>
    <property type="match status" value="1"/>
</dbReference>
<protein>
    <recommendedName>
        <fullName evidence="3 8">Diaminopimelate epimerase</fullName>
        <shortName evidence="8">DAP epimerase</shortName>
        <ecNumber evidence="3 8">5.1.1.7</ecNumber>
    </recommendedName>
    <alternativeName>
        <fullName evidence="8">PLP-independent amino acid racemase</fullName>
    </alternativeName>
</protein>
<dbReference type="PROSITE" id="PS01326">
    <property type="entry name" value="DAP_EPIMERASE"/>
    <property type="match status" value="1"/>
</dbReference>
<comment type="caution">
    <text evidence="8">Lacks conserved residue(s) required for the propagation of feature annotation.</text>
</comment>
<evidence type="ECO:0000256" key="1">
    <source>
        <dbReference type="ARBA" id="ARBA00005196"/>
    </source>
</evidence>
<evidence type="ECO:0000256" key="5">
    <source>
        <dbReference type="ARBA" id="ARBA00023154"/>
    </source>
</evidence>
<dbReference type="EC" id="5.1.1.7" evidence="3 8"/>
<dbReference type="InterPro" id="IPR018510">
    <property type="entry name" value="DAP_epimerase_AS"/>
</dbReference>
<evidence type="ECO:0000256" key="3">
    <source>
        <dbReference type="ARBA" id="ARBA00013080"/>
    </source>
</evidence>
<feature type="binding site" evidence="8">
    <location>
        <position position="13"/>
    </location>
    <ligand>
        <name>substrate</name>
    </ligand>
</feature>
<evidence type="ECO:0000256" key="9">
    <source>
        <dbReference type="PROSITE-ProRule" id="PRU10125"/>
    </source>
</evidence>
<dbReference type="InterPro" id="IPR001653">
    <property type="entry name" value="DAP_epimerase_DapF"/>
</dbReference>
<evidence type="ECO:0000313" key="10">
    <source>
        <dbReference type="EMBL" id="PSR20805.1"/>
    </source>
</evidence>
<evidence type="ECO:0000313" key="11">
    <source>
        <dbReference type="Proteomes" id="UP000241848"/>
    </source>
</evidence>
<keyword evidence="6 8" id="KW-0413">Isomerase</keyword>
<dbReference type="Proteomes" id="UP000241848">
    <property type="component" value="Unassembled WGS sequence"/>
</dbReference>
<dbReference type="Pfam" id="PF01678">
    <property type="entry name" value="DAP_epimerase"/>
    <property type="match status" value="2"/>
</dbReference>
<evidence type="ECO:0000256" key="2">
    <source>
        <dbReference type="ARBA" id="ARBA00010219"/>
    </source>
</evidence>
<comment type="function">
    <text evidence="8">Catalyzes the stereoinversion of LL-2,6-diaminopimelate (L,L-DAP) to meso-diaminopimelate (meso-DAP), a precursor of L-lysine and an essential component of the bacterial peptidoglycan.</text>
</comment>
<comment type="caution">
    <text evidence="10">The sequence shown here is derived from an EMBL/GenBank/DDBJ whole genome shotgun (WGS) entry which is preliminary data.</text>
</comment>
<dbReference type="GO" id="GO:0009089">
    <property type="term" value="P:lysine biosynthetic process via diaminopimelate"/>
    <property type="evidence" value="ECO:0007669"/>
    <property type="project" value="UniProtKB-UniRule"/>
</dbReference>
<comment type="pathway">
    <text evidence="1 8">Amino-acid biosynthesis; L-lysine biosynthesis via DAP pathway; DL-2,6-diaminopimelate from LL-2,6-diaminopimelate: step 1/1.</text>
</comment>
<dbReference type="AlphaFoldDB" id="A0A2T2WEX8"/>
<organism evidence="10 11">
    <name type="scientific">Sulfobacillus acidophilus</name>
    <dbReference type="NCBI Taxonomy" id="53633"/>
    <lineage>
        <taxon>Bacteria</taxon>
        <taxon>Bacillati</taxon>
        <taxon>Bacillota</taxon>
        <taxon>Clostridia</taxon>
        <taxon>Eubacteriales</taxon>
        <taxon>Clostridiales Family XVII. Incertae Sedis</taxon>
        <taxon>Sulfobacillus</taxon>
    </lineage>
</organism>
<comment type="subcellular location">
    <subcellularLocation>
        <location evidence="8">Cytoplasm</location>
    </subcellularLocation>
</comment>